<feature type="non-terminal residue" evidence="1">
    <location>
        <position position="69"/>
    </location>
</feature>
<name>M3I4D9_9BACT</name>
<accession>M3I4D9</accession>
<sequence>MLPVTNPDGTQRSHSVTITPDIKTNGYIMDNSTADKTVPVQDGKVSTVSATITNQIGNESPRGSVSVKF</sequence>
<evidence type="ECO:0000313" key="1">
    <source>
        <dbReference type="EMBL" id="EMG31479.1"/>
    </source>
</evidence>
<organism evidence="1 2">
    <name type="scientific">Campylobacter showae CC57C</name>
    <dbReference type="NCBI Taxonomy" id="1073353"/>
    <lineage>
        <taxon>Bacteria</taxon>
        <taxon>Pseudomonadati</taxon>
        <taxon>Campylobacterota</taxon>
        <taxon>Epsilonproteobacteria</taxon>
        <taxon>Campylobacterales</taxon>
        <taxon>Campylobacteraceae</taxon>
        <taxon>Campylobacter</taxon>
    </lineage>
</organism>
<dbReference type="EMBL" id="AOTD01000019">
    <property type="protein sequence ID" value="EMG31479.1"/>
    <property type="molecule type" value="Genomic_DNA"/>
</dbReference>
<dbReference type="AlphaFoldDB" id="M3I4D9"/>
<protein>
    <submittedName>
        <fullName evidence="1">Uncharacterized protein</fullName>
    </submittedName>
</protein>
<dbReference type="Proteomes" id="UP000011782">
    <property type="component" value="Unassembled WGS sequence"/>
</dbReference>
<gene>
    <name evidence="1" type="ORF">H740_01033</name>
</gene>
<reference evidence="1 2" key="1">
    <citation type="submission" date="2013-02" db="EMBL/GenBank/DDBJ databases">
        <title>Co-occurrence of anaerobic bacteria in colorectal carcinomas.</title>
        <authorList>
            <person name="Holt R.A."/>
            <person name="Warren R.L."/>
            <person name="Allen-Vercoe E."/>
            <person name="Pleasance S."/>
            <person name="Freeman D.J."/>
            <person name="Watson P."/>
            <person name="Moore R."/>
            <person name="Cochrane K."/>
        </authorList>
    </citation>
    <scope>NUCLEOTIDE SEQUENCE [LARGE SCALE GENOMIC DNA]</scope>
    <source>
        <strain evidence="1 2">CC57C</strain>
    </source>
</reference>
<comment type="caution">
    <text evidence="1">The sequence shown here is derived from an EMBL/GenBank/DDBJ whole genome shotgun (WGS) entry which is preliminary data.</text>
</comment>
<proteinExistence type="predicted"/>
<evidence type="ECO:0000313" key="2">
    <source>
        <dbReference type="Proteomes" id="UP000011782"/>
    </source>
</evidence>